<comment type="similarity">
    <text evidence="1">Belongs to the aerolysin family.</text>
</comment>
<dbReference type="SMART" id="SM00999">
    <property type="entry name" value="Aerolysin"/>
    <property type="match status" value="1"/>
</dbReference>
<feature type="region of interest" description="Disordered" evidence="3">
    <location>
        <begin position="550"/>
        <end position="588"/>
    </location>
</feature>
<evidence type="ECO:0000313" key="6">
    <source>
        <dbReference type="RefSeq" id="XP_005095564.1"/>
    </source>
</evidence>
<proteinExistence type="inferred from homology"/>
<organism evidence="5 6">
    <name type="scientific">Aplysia californica</name>
    <name type="common">California sea hare</name>
    <dbReference type="NCBI Taxonomy" id="6500"/>
    <lineage>
        <taxon>Eukaryota</taxon>
        <taxon>Metazoa</taxon>
        <taxon>Spiralia</taxon>
        <taxon>Lophotrochozoa</taxon>
        <taxon>Mollusca</taxon>
        <taxon>Gastropoda</taxon>
        <taxon>Heterobranchia</taxon>
        <taxon>Euthyneura</taxon>
        <taxon>Tectipleura</taxon>
        <taxon>Aplysiida</taxon>
        <taxon>Aplysioidea</taxon>
        <taxon>Aplysiidae</taxon>
        <taxon>Aplysia</taxon>
    </lineage>
</organism>
<dbReference type="InterPro" id="IPR053280">
    <property type="entry name" value="Aerolysin-like_pore-former"/>
</dbReference>
<sequence length="601" mass="67378">MTMIWNLELHEEEVLIPVQPIGITSSEVMAVDIRTSCCLLLLLVASSQAAWCRNEYWTGIFNKQGLAKCEDTKHAYMQGIHRLAKGSPDGISLIDQVGCCYGTVPYTYDFSQVYYADWTKSFDANNRWNSCPRGYFVQGLYRDKGTNTLQDIAEGRCIKPASHPYRYGECYDLSLSSLFDTEGWHRCDDGFFITGMYRGGCNELHCLKTLKCCTMAPQPQVVNSLSAAKVMVMDNTMSDIAKLADMLGYGWCAGCRAAYVGEDFRRDGDKWVADKRGPCTGHKADHRLSMEYGDWKFAIKEMVFGDPIIQELQPEAIDTGILTNDSPNVVTHELERGTEVTRTVTHTTSSEWKHSEELGITVGYSPPDATGGFSAESSFTFNYESTSSTEDANGLEQKKSFSVKQSTKVKPKSAVKWTMILSKTRRTVPYTAKVVVQFSTELQGFLRWGGGVNGDTTNFHNTHKGSGDRPTFNYKFGSPKTPFYEALKYQSDTMQYPWLWADMEARYSNARELIESLSDDGRYEFFLTGKFDDISGKDVQIKWSKAGSARRRKRSSDNGITQVVAKEGANDPPEVFPPPPVVKKDPVVKVDTLNEMPIQGD</sequence>
<dbReference type="Proteomes" id="UP000694888">
    <property type="component" value="Unplaced"/>
</dbReference>
<reference evidence="6" key="1">
    <citation type="submission" date="2025-08" db="UniProtKB">
        <authorList>
            <consortium name="RefSeq"/>
        </authorList>
    </citation>
    <scope>IDENTIFICATION</scope>
</reference>
<evidence type="ECO:0000256" key="3">
    <source>
        <dbReference type="SAM" id="MobiDB-lite"/>
    </source>
</evidence>
<keyword evidence="5" id="KW-1185">Reference proteome</keyword>
<dbReference type="InterPro" id="IPR055267">
    <property type="entry name" value="Aerolysin-like_C"/>
</dbReference>
<name>A0ABM0JK38_APLCA</name>
<evidence type="ECO:0000256" key="2">
    <source>
        <dbReference type="ARBA" id="ARBA00023157"/>
    </source>
</evidence>
<dbReference type="GeneID" id="101851569"/>
<dbReference type="PANTHER" id="PTHR34007">
    <property type="entry name" value="AEROLYSIN-LIKE PROTEIN-RELATED"/>
    <property type="match status" value="1"/>
</dbReference>
<dbReference type="Pfam" id="PF01117">
    <property type="entry name" value="Aerolysin"/>
    <property type="match status" value="1"/>
</dbReference>
<keyword evidence="2" id="KW-1015">Disulfide bond</keyword>
<accession>A0ABM0JK38</accession>
<protein>
    <submittedName>
        <fullName evidence="6">Uncharacterized protein LOC101851569 isoform X1</fullName>
    </submittedName>
</protein>
<evidence type="ECO:0000256" key="1">
    <source>
        <dbReference type="ARBA" id="ARBA00009831"/>
    </source>
</evidence>
<dbReference type="CDD" id="cd20219">
    <property type="entry name" value="PFM_physalysin-1-like"/>
    <property type="match status" value="1"/>
</dbReference>
<feature type="domain" description="Aerolysin-like C-terminal" evidence="4">
    <location>
        <begin position="220"/>
        <end position="568"/>
    </location>
</feature>
<dbReference type="RefSeq" id="XP_005095564.1">
    <property type="nucleotide sequence ID" value="XM_005095507.3"/>
</dbReference>
<dbReference type="PANTHER" id="PTHR34007:SF1">
    <property type="entry name" value="AEROLYSIN-LIKE PROTEIN-RELATED"/>
    <property type="match status" value="1"/>
</dbReference>
<dbReference type="SUPFAM" id="SSF56973">
    <property type="entry name" value="Aerolisin/ETX pore-forming domain"/>
    <property type="match status" value="1"/>
</dbReference>
<dbReference type="Gene3D" id="3.30.412.10">
    <property type="entry name" value="Proaerolysin, chain A, domain 2"/>
    <property type="match status" value="2"/>
</dbReference>
<evidence type="ECO:0000313" key="5">
    <source>
        <dbReference type="Proteomes" id="UP000694888"/>
    </source>
</evidence>
<gene>
    <name evidence="6" type="primary">LOC101851569</name>
</gene>
<evidence type="ECO:0000259" key="4">
    <source>
        <dbReference type="SMART" id="SM00999"/>
    </source>
</evidence>